<comment type="similarity">
    <text evidence="1">Belongs to the DEAD box helicase family. DEAH subfamily.</text>
</comment>
<dbReference type="EC" id="3.6.4.13" evidence="2"/>
<evidence type="ECO:0000259" key="8">
    <source>
        <dbReference type="PROSITE" id="PS51192"/>
    </source>
</evidence>
<dbReference type="Pfam" id="PF04408">
    <property type="entry name" value="WHD_HA2"/>
    <property type="match status" value="1"/>
</dbReference>
<dbReference type="PANTHER" id="PTHR18934:SF99">
    <property type="entry name" value="ATP-DEPENDENT RNA HELICASE DHX37-RELATED"/>
    <property type="match status" value="1"/>
</dbReference>
<dbReference type="GO" id="GO:0003723">
    <property type="term" value="F:RNA binding"/>
    <property type="evidence" value="ECO:0007669"/>
    <property type="project" value="TreeGrafter"/>
</dbReference>
<dbReference type="SMART" id="SM00847">
    <property type="entry name" value="HA2"/>
    <property type="match status" value="1"/>
</dbReference>
<protein>
    <recommendedName>
        <fullName evidence="2">RNA helicase</fullName>
        <ecNumber evidence="2">3.6.4.13</ecNumber>
    </recommendedName>
</protein>
<dbReference type="SUPFAM" id="SSF52540">
    <property type="entry name" value="P-loop containing nucleoside triphosphate hydrolases"/>
    <property type="match status" value="1"/>
</dbReference>
<dbReference type="InterPro" id="IPR048333">
    <property type="entry name" value="HA2_WH"/>
</dbReference>
<dbReference type="InterPro" id="IPR027417">
    <property type="entry name" value="P-loop_NTPase"/>
</dbReference>
<organism evidence="10 11">
    <name type="scientific">Theileria orientalis</name>
    <dbReference type="NCBI Taxonomy" id="68886"/>
    <lineage>
        <taxon>Eukaryota</taxon>
        <taxon>Sar</taxon>
        <taxon>Alveolata</taxon>
        <taxon>Apicomplexa</taxon>
        <taxon>Aconoidasida</taxon>
        <taxon>Piroplasmida</taxon>
        <taxon>Theileriidae</taxon>
        <taxon>Theileria</taxon>
    </lineage>
</organism>
<evidence type="ECO:0000256" key="2">
    <source>
        <dbReference type="ARBA" id="ARBA00012552"/>
    </source>
</evidence>
<evidence type="ECO:0000256" key="3">
    <source>
        <dbReference type="ARBA" id="ARBA00022741"/>
    </source>
</evidence>
<dbReference type="EMBL" id="CP056071">
    <property type="protein sequence ID" value="UKK02192.2"/>
    <property type="molecule type" value="Genomic_DNA"/>
</dbReference>
<evidence type="ECO:0000256" key="6">
    <source>
        <dbReference type="ARBA" id="ARBA00022840"/>
    </source>
</evidence>
<dbReference type="SMART" id="SM00487">
    <property type="entry name" value="DEXDc"/>
    <property type="match status" value="1"/>
</dbReference>
<evidence type="ECO:0000256" key="1">
    <source>
        <dbReference type="ARBA" id="ARBA00008792"/>
    </source>
</evidence>
<dbReference type="FunFam" id="3.40.50.300:FF:000145">
    <property type="entry name" value="probable ATP-dependent RNA helicase DHX40"/>
    <property type="match status" value="1"/>
</dbReference>
<dbReference type="Proteomes" id="UP000244811">
    <property type="component" value="Chromosome 2"/>
</dbReference>
<keyword evidence="4 10" id="KW-0378">Hydrolase</keyword>
<feature type="domain" description="Helicase ATP-binding" evidence="8">
    <location>
        <begin position="16"/>
        <end position="179"/>
    </location>
</feature>
<evidence type="ECO:0000256" key="5">
    <source>
        <dbReference type="ARBA" id="ARBA00022806"/>
    </source>
</evidence>
<dbReference type="GO" id="GO:0003724">
    <property type="term" value="F:RNA helicase activity"/>
    <property type="evidence" value="ECO:0007669"/>
    <property type="project" value="UniProtKB-EC"/>
</dbReference>
<dbReference type="InterPro" id="IPR002464">
    <property type="entry name" value="DNA/RNA_helicase_DEAH_CS"/>
</dbReference>
<dbReference type="CDD" id="cd18791">
    <property type="entry name" value="SF2_C_RHA"/>
    <property type="match status" value="1"/>
</dbReference>
<dbReference type="Gene3D" id="3.40.50.300">
    <property type="entry name" value="P-loop containing nucleotide triphosphate hydrolases"/>
    <property type="match status" value="2"/>
</dbReference>
<sequence length="653" mass="74203">MNHERLPIQAVRKEILEKIKNNQFVIIEGSTGSGKSTTVPILVYNDYLKDGEKVVITQPRRVAAISLCRYVSKLMESEVGGKVGFSVRFMNKTSDKTRIKYVTDGILMREATTDPTLSKYSVIVIDEVHERSIRSDILLGIIKLALPKRPDLKVIIMSATIESNMFSDFFTNSAVIKVPGKHFPVEIYYTPNPFEDYIEAAMLAVFKINLTTSEGDILVFLPGQEDIELLEKLIKEKISQLQESMGPVKKRKKLCVKLGDNKYKMNKWKGLDIVPLYSALSIDKQYLVFRKTPQNSRKVVLATNIAETSLTIPGITYVVDTGLVKQRKYNPKHNLESLTLTITSKASAKQRAGRAGREGPGKIYRLYTRESYEEMPEFTTPEIHLVDFSFIFLELKMIGVKDIVEFPFMDPPEKNTILSAALNLYRLGALDSEGNLTKTGKLMAKIPLLPLHSKLLITSFEFGCTSEILTIVSMLSITKPTEKYNPEGVKLRSNLYNKHGDHLTLLNLYDLWENANSGEKFSKEFAINNHSLLRALDIRNQLVSLVTSEPFNIKNITKCKDASEWDQVRMCLAKGTWTHAARFAQDSKSYKTLVNNQTVYIHPTSVLFNKKPLPSHVVFNDCILTKKNYIQNITEISEQWLTTYVPNWFKEKS</sequence>
<dbReference type="SMART" id="SM00490">
    <property type="entry name" value="HELICc"/>
    <property type="match status" value="1"/>
</dbReference>
<evidence type="ECO:0000256" key="4">
    <source>
        <dbReference type="ARBA" id="ARBA00022801"/>
    </source>
</evidence>
<dbReference type="CDD" id="cd17917">
    <property type="entry name" value="DEXHc_RHA-like"/>
    <property type="match status" value="1"/>
</dbReference>
<dbReference type="FunFam" id="3.40.50.300:FF:002125">
    <property type="entry name" value="ATP-dependent helicase HrpB"/>
    <property type="match status" value="1"/>
</dbReference>
<dbReference type="Gene3D" id="1.20.120.1080">
    <property type="match status" value="1"/>
</dbReference>
<dbReference type="Pfam" id="PF00270">
    <property type="entry name" value="DEAD"/>
    <property type="match status" value="1"/>
</dbReference>
<keyword evidence="5 10" id="KW-0347">Helicase</keyword>
<name>A0A976MD75_THEOR</name>
<dbReference type="InterPro" id="IPR007502">
    <property type="entry name" value="Helicase-assoc_dom"/>
</dbReference>
<dbReference type="Pfam" id="PF21010">
    <property type="entry name" value="HA2_C"/>
    <property type="match status" value="1"/>
</dbReference>
<keyword evidence="6" id="KW-0067">ATP-binding</keyword>
<keyword evidence="3" id="KW-0547">Nucleotide-binding</keyword>
<dbReference type="PROSITE" id="PS51194">
    <property type="entry name" value="HELICASE_CTER"/>
    <property type="match status" value="1"/>
</dbReference>
<evidence type="ECO:0000313" key="11">
    <source>
        <dbReference type="Proteomes" id="UP000244811"/>
    </source>
</evidence>
<evidence type="ECO:0000259" key="9">
    <source>
        <dbReference type="PROSITE" id="PS51194"/>
    </source>
</evidence>
<proteinExistence type="inferred from homology"/>
<accession>A0A976MD75</accession>
<dbReference type="InterPro" id="IPR011545">
    <property type="entry name" value="DEAD/DEAH_box_helicase_dom"/>
</dbReference>
<comment type="catalytic activity">
    <reaction evidence="7">
        <text>ATP + H2O = ADP + phosphate + H(+)</text>
        <dbReference type="Rhea" id="RHEA:13065"/>
        <dbReference type="ChEBI" id="CHEBI:15377"/>
        <dbReference type="ChEBI" id="CHEBI:15378"/>
        <dbReference type="ChEBI" id="CHEBI:30616"/>
        <dbReference type="ChEBI" id="CHEBI:43474"/>
        <dbReference type="ChEBI" id="CHEBI:456216"/>
        <dbReference type="EC" id="3.6.4.13"/>
    </reaction>
</comment>
<dbReference type="PROSITE" id="PS51192">
    <property type="entry name" value="HELICASE_ATP_BIND_1"/>
    <property type="match status" value="1"/>
</dbReference>
<evidence type="ECO:0000313" key="10">
    <source>
        <dbReference type="EMBL" id="UKK02192.2"/>
    </source>
</evidence>
<dbReference type="AlphaFoldDB" id="A0A976MD75"/>
<dbReference type="Pfam" id="PF07717">
    <property type="entry name" value="OB_NTP_bind"/>
    <property type="match status" value="1"/>
</dbReference>
<dbReference type="InterPro" id="IPR014001">
    <property type="entry name" value="Helicase_ATP-bd"/>
</dbReference>
<evidence type="ECO:0000256" key="7">
    <source>
        <dbReference type="ARBA" id="ARBA00047984"/>
    </source>
</evidence>
<dbReference type="GO" id="GO:0016787">
    <property type="term" value="F:hydrolase activity"/>
    <property type="evidence" value="ECO:0007669"/>
    <property type="project" value="UniProtKB-KW"/>
</dbReference>
<dbReference type="InterPro" id="IPR001650">
    <property type="entry name" value="Helicase_C-like"/>
</dbReference>
<dbReference type="PANTHER" id="PTHR18934">
    <property type="entry name" value="ATP-DEPENDENT RNA HELICASE"/>
    <property type="match status" value="1"/>
</dbReference>
<dbReference type="Pfam" id="PF00271">
    <property type="entry name" value="Helicase_C"/>
    <property type="match status" value="1"/>
</dbReference>
<dbReference type="PROSITE" id="PS00690">
    <property type="entry name" value="DEAH_ATP_HELICASE"/>
    <property type="match status" value="1"/>
</dbReference>
<dbReference type="GO" id="GO:0005524">
    <property type="term" value="F:ATP binding"/>
    <property type="evidence" value="ECO:0007669"/>
    <property type="project" value="UniProtKB-KW"/>
</dbReference>
<reference evidence="10" key="1">
    <citation type="submission" date="2022-07" db="EMBL/GenBank/DDBJ databases">
        <title>Evaluation of T. orientalis genome assembly methods using nanopore sequencing and analysis of variation between genomes.</title>
        <authorList>
            <person name="Yam J."/>
            <person name="Micallef M.L."/>
            <person name="Liu M."/>
            <person name="Djordjevic S.P."/>
            <person name="Bogema D.R."/>
            <person name="Jenkins C."/>
        </authorList>
    </citation>
    <scope>NUCLEOTIDE SEQUENCE</scope>
    <source>
        <strain evidence="10">Goon Nure</strain>
    </source>
</reference>
<gene>
    <name evidence="10" type="ORF">MACK_001547</name>
</gene>
<dbReference type="InterPro" id="IPR011709">
    <property type="entry name" value="DEAD-box_helicase_OB_fold"/>
</dbReference>
<feature type="domain" description="Helicase C-terminal" evidence="9">
    <location>
        <begin position="197"/>
        <end position="399"/>
    </location>
</feature>